<dbReference type="Proteomes" id="UP001176429">
    <property type="component" value="Unassembled WGS sequence"/>
</dbReference>
<comment type="caution">
    <text evidence="2">The sequence shown here is derived from an EMBL/GenBank/DDBJ whole genome shotgun (WGS) entry which is preliminary data.</text>
</comment>
<keyword evidence="1" id="KW-1133">Transmembrane helix</keyword>
<gene>
    <name evidence="2" type="ORF">Q5H93_12260</name>
</gene>
<keyword evidence="1" id="KW-0812">Transmembrane</keyword>
<evidence type="ECO:0000313" key="3">
    <source>
        <dbReference type="Proteomes" id="UP001176429"/>
    </source>
</evidence>
<proteinExistence type="predicted"/>
<dbReference type="RefSeq" id="WP_305006819.1">
    <property type="nucleotide sequence ID" value="NZ_JAUQSY010000007.1"/>
</dbReference>
<keyword evidence="1" id="KW-0472">Membrane</keyword>
<dbReference type="EMBL" id="JAUQSY010000007">
    <property type="protein sequence ID" value="MDO7875508.1"/>
    <property type="molecule type" value="Genomic_DNA"/>
</dbReference>
<evidence type="ECO:0000313" key="2">
    <source>
        <dbReference type="EMBL" id="MDO7875508.1"/>
    </source>
</evidence>
<evidence type="ECO:0000256" key="1">
    <source>
        <dbReference type="SAM" id="Phobius"/>
    </source>
</evidence>
<feature type="transmembrane region" description="Helical" evidence="1">
    <location>
        <begin position="12"/>
        <end position="31"/>
    </location>
</feature>
<organism evidence="2 3">
    <name type="scientific">Hymenobacter aranciens</name>
    <dbReference type="NCBI Taxonomy" id="3063996"/>
    <lineage>
        <taxon>Bacteria</taxon>
        <taxon>Pseudomonadati</taxon>
        <taxon>Bacteroidota</taxon>
        <taxon>Cytophagia</taxon>
        <taxon>Cytophagales</taxon>
        <taxon>Hymenobacteraceae</taxon>
        <taxon>Hymenobacter</taxon>
    </lineage>
</organism>
<name>A0ABT9BB90_9BACT</name>
<reference evidence="2" key="1">
    <citation type="submission" date="2023-07" db="EMBL/GenBank/DDBJ databases">
        <authorList>
            <person name="Kim M.K."/>
        </authorList>
    </citation>
    <scope>NUCLEOTIDE SEQUENCE</scope>
    <source>
        <strain evidence="2">ASUV-10-1</strain>
    </source>
</reference>
<protein>
    <submittedName>
        <fullName evidence="2">Uncharacterized protein</fullName>
    </submittedName>
</protein>
<keyword evidence="3" id="KW-1185">Reference proteome</keyword>
<sequence length="44" mass="4923">MTRPLQRRLELSAAALLYLTFAVSLVADWLLGQGYFAPHKSTSE</sequence>
<accession>A0ABT9BB90</accession>